<proteinExistence type="predicted"/>
<organism evidence="2 3">
    <name type="scientific">Roseospira goensis</name>
    <dbReference type="NCBI Taxonomy" id="391922"/>
    <lineage>
        <taxon>Bacteria</taxon>
        <taxon>Pseudomonadati</taxon>
        <taxon>Pseudomonadota</taxon>
        <taxon>Alphaproteobacteria</taxon>
        <taxon>Rhodospirillales</taxon>
        <taxon>Rhodospirillaceae</taxon>
        <taxon>Roseospira</taxon>
    </lineage>
</organism>
<evidence type="ECO:0000256" key="1">
    <source>
        <dbReference type="SAM" id="Phobius"/>
    </source>
</evidence>
<dbReference type="AlphaFoldDB" id="A0A7W6WKQ3"/>
<dbReference type="EMBL" id="JACIGI010000018">
    <property type="protein sequence ID" value="MBB4286576.1"/>
    <property type="molecule type" value="Genomic_DNA"/>
</dbReference>
<keyword evidence="1" id="KW-0472">Membrane</keyword>
<keyword evidence="1" id="KW-0812">Transmembrane</keyword>
<sequence length="188" mass="19569">MVLHEPTDDERYLAQPRLAPVILTTAAWALGALAAALLVLLDGPMQTRALALYTGSFGGPTGGDAAAAAPTLRLAGVVVFAIAGFLVGLFSTFLTDLIDGVPKVSLRWSGLGLVVLWIVAVAPFALVGFPLLIPVVAGLAGWMRSRGFTPISRRTQTAAWVVLSVIAIGALGVLMLVRPDLATVIRFA</sequence>
<feature type="transmembrane region" description="Helical" evidence="1">
    <location>
        <begin position="158"/>
        <end position="177"/>
    </location>
</feature>
<gene>
    <name evidence="2" type="ORF">GGD88_002310</name>
</gene>
<accession>A0A7W6WKQ3</accession>
<feature type="transmembrane region" description="Helical" evidence="1">
    <location>
        <begin position="74"/>
        <end position="94"/>
    </location>
</feature>
<reference evidence="2 3" key="1">
    <citation type="submission" date="2020-08" db="EMBL/GenBank/DDBJ databases">
        <title>Genome sequencing of Purple Non-Sulfur Bacteria from various extreme environments.</title>
        <authorList>
            <person name="Mayer M."/>
        </authorList>
    </citation>
    <scope>NUCLEOTIDE SEQUENCE [LARGE SCALE GENOMIC DNA]</scope>
    <source>
        <strain evidence="2 3">JA135</strain>
    </source>
</reference>
<keyword evidence="1" id="KW-1133">Transmembrane helix</keyword>
<evidence type="ECO:0000313" key="3">
    <source>
        <dbReference type="Proteomes" id="UP000555728"/>
    </source>
</evidence>
<dbReference type="Proteomes" id="UP000555728">
    <property type="component" value="Unassembled WGS sequence"/>
</dbReference>
<feature type="transmembrane region" description="Helical" evidence="1">
    <location>
        <begin position="20"/>
        <end position="41"/>
    </location>
</feature>
<keyword evidence="3" id="KW-1185">Reference proteome</keyword>
<feature type="transmembrane region" description="Helical" evidence="1">
    <location>
        <begin position="114"/>
        <end position="137"/>
    </location>
</feature>
<dbReference type="RefSeq" id="WP_184435538.1">
    <property type="nucleotide sequence ID" value="NZ_JACIGI010000018.1"/>
</dbReference>
<name>A0A7W6WKQ3_9PROT</name>
<protein>
    <submittedName>
        <fullName evidence="2">Uncharacterized protein</fullName>
    </submittedName>
</protein>
<evidence type="ECO:0000313" key="2">
    <source>
        <dbReference type="EMBL" id="MBB4286576.1"/>
    </source>
</evidence>
<comment type="caution">
    <text evidence="2">The sequence shown here is derived from an EMBL/GenBank/DDBJ whole genome shotgun (WGS) entry which is preliminary data.</text>
</comment>